<dbReference type="InterPro" id="IPR025452">
    <property type="entry name" value="DUF4218"/>
</dbReference>
<gene>
    <name evidence="5" type="ORF">MERR_LOCUS1435</name>
    <name evidence="4" type="ORF">MERR_LOCUS557</name>
</gene>
<protein>
    <recommendedName>
        <fullName evidence="7">DUF4218 domain-containing protein</fullName>
    </recommendedName>
</protein>
<dbReference type="PANTHER" id="PTHR10775:SF158">
    <property type="entry name" value="TNP2-LIKE TRANSPOSON PROTEIN"/>
    <property type="match status" value="1"/>
</dbReference>
<accession>A0A6D2HE29</accession>
<dbReference type="InterPro" id="IPR004242">
    <property type="entry name" value="Transposase_21"/>
</dbReference>
<dbReference type="EMBL" id="CACVBM020000099">
    <property type="protein sequence ID" value="CAA7014201.1"/>
    <property type="molecule type" value="Genomic_DNA"/>
</dbReference>
<dbReference type="Pfam" id="PF13960">
    <property type="entry name" value="DUF4218"/>
    <property type="match status" value="1"/>
</dbReference>
<evidence type="ECO:0000259" key="3">
    <source>
        <dbReference type="Pfam" id="PF13960"/>
    </source>
</evidence>
<dbReference type="AlphaFoldDB" id="A0A6D2HE29"/>
<dbReference type="Pfam" id="PF13952">
    <property type="entry name" value="DUF4216"/>
    <property type="match status" value="1"/>
</dbReference>
<dbReference type="Proteomes" id="UP000467841">
    <property type="component" value="Unassembled WGS sequence"/>
</dbReference>
<name>A0A6D2HE29_9BRAS</name>
<evidence type="ECO:0000259" key="2">
    <source>
        <dbReference type="Pfam" id="PF13952"/>
    </source>
</evidence>
<keyword evidence="6" id="KW-1185">Reference proteome</keyword>
<dbReference type="Pfam" id="PF02992">
    <property type="entry name" value="Transposase_21"/>
    <property type="match status" value="1"/>
</dbReference>
<dbReference type="EMBL" id="CACVBM020000041">
    <property type="protein sequence ID" value="CAA7013323.1"/>
    <property type="molecule type" value="Genomic_DNA"/>
</dbReference>
<proteinExistence type="predicted"/>
<dbReference type="PANTHER" id="PTHR10775">
    <property type="entry name" value="OS08G0208400 PROTEIN"/>
    <property type="match status" value="1"/>
</dbReference>
<feature type="domain" description="DUF4218" evidence="3">
    <location>
        <begin position="640"/>
        <end position="706"/>
    </location>
</feature>
<organism evidence="5 6">
    <name type="scientific">Microthlaspi erraticum</name>
    <dbReference type="NCBI Taxonomy" id="1685480"/>
    <lineage>
        <taxon>Eukaryota</taxon>
        <taxon>Viridiplantae</taxon>
        <taxon>Streptophyta</taxon>
        <taxon>Embryophyta</taxon>
        <taxon>Tracheophyta</taxon>
        <taxon>Spermatophyta</taxon>
        <taxon>Magnoliopsida</taxon>
        <taxon>eudicotyledons</taxon>
        <taxon>Gunneridae</taxon>
        <taxon>Pentapetalae</taxon>
        <taxon>rosids</taxon>
        <taxon>malvids</taxon>
        <taxon>Brassicales</taxon>
        <taxon>Brassicaceae</taxon>
        <taxon>Coluteocarpeae</taxon>
        <taxon>Microthlaspi</taxon>
    </lineage>
</organism>
<evidence type="ECO:0008006" key="7">
    <source>
        <dbReference type="Google" id="ProtNLM"/>
    </source>
</evidence>
<evidence type="ECO:0000313" key="4">
    <source>
        <dbReference type="EMBL" id="CAA7013323.1"/>
    </source>
</evidence>
<dbReference type="InterPro" id="IPR025312">
    <property type="entry name" value="DUF4216"/>
</dbReference>
<evidence type="ECO:0000313" key="5">
    <source>
        <dbReference type="EMBL" id="CAA7014201.1"/>
    </source>
</evidence>
<evidence type="ECO:0000313" key="6">
    <source>
        <dbReference type="Proteomes" id="UP000467841"/>
    </source>
</evidence>
<feature type="domain" description="DUF4216" evidence="2">
    <location>
        <begin position="823"/>
        <end position="898"/>
    </location>
</feature>
<reference evidence="5 6" key="1">
    <citation type="submission" date="2020-01" db="EMBL/GenBank/DDBJ databases">
        <authorList>
            <person name="Mishra B."/>
        </authorList>
    </citation>
    <scope>NUCLEOTIDE SEQUENCE [LARGE SCALE GENOMIC DNA]</scope>
</reference>
<evidence type="ECO:0000256" key="1">
    <source>
        <dbReference type="SAM" id="MobiDB-lite"/>
    </source>
</evidence>
<feature type="region of interest" description="Disordered" evidence="1">
    <location>
        <begin position="56"/>
        <end position="78"/>
    </location>
</feature>
<dbReference type="OrthoDB" id="1090354at2759"/>
<sequence length="958" mass="110669">MYNGFLPTYTNWHFHSERLNVKEASVLEEPQQDNSLNEDFTTDLLNDVFPNLAPNFDDEAGPSNHAPNAEENVDQAPISDERRVFDELSSDAHEELYEGCTSFSKLSFMLKLYHIKCITKISDKGMSMIIDLLNEAFKHAKFPASLHDLKKTVRKLGLQYESIHACPNDCMLFWGEDSGRETCKICETSRWKMKGNEAENEEVSEKKKKNKKQAAKVLRYFPLKPRLQRLFMSSKTVESMKWHALAENKDGKLRHPRDGQAWKTFDQKFPVFASDARNVRLGLATDGFNPYGAMSTNYSIWPVLLFPYNLPPWMAMKHSSMILSMIIPGKQMPGNDLDVYLQPLIKELKELWATGVQTIDASTKKTFCMLAALMWTISDFPGLGNLSGWNTYTDLACPSCNYDSAQLRLHHGKKNCFMGHRRFLQPDHKFRYDKKHFDGKEELRLPPVTPSGSTIMEQQESVDVVLGKNADGTKKKRDEGTQWRKKSIFFELPYWKHSLLRHNLDVMHIEKNVFDNVVFTLLGEKRRSKDNLNARKDLHYLGIRSELWPDANGKYLPASFKLTNQEKDIFLSILKSARIPDGYSSNISKCIDVKQRKILGLKSHDSHVIMGHLLPIALRSVLSPDVTSVIAELCHFFRDICSKVIDVSELLSLQKRIVLVLCHLEMLFPPSFFTVMVHLIVHLTEEVKFGGPVQFRWMYPVERKFKDELSRANMRGRKRRHPLNIDREVHLHFEKWLRQKVERNEIANDDIRLIANGPSDKVLKFSSYNINGYKYRTLERDGDLKTQNCGVYISAETISYASSRDTNPRAGDVPYYGKLIDIIQLNYYDKFRVILFKCKWADTRDNRGYKRDIFGHHMVNFSRTIHSGAYEEDEPFVLASQAKMVYYVEDPSESGWSIGVHITPRDLYEMGESDVSDDPPENIDINDSIVNDRLLLSDEIPNFRLVRDTMEDDDDDDV</sequence>